<protein>
    <submittedName>
        <fullName evidence="2">Binding-protein-dependent transport system inner membrane protein</fullName>
    </submittedName>
</protein>
<gene>
    <name evidence="2" type="ORF">BISU_2117</name>
</gene>
<accession>A0A087DTR6</accession>
<keyword evidence="1" id="KW-0472">Membrane</keyword>
<keyword evidence="3" id="KW-1185">Reference proteome</keyword>
<keyword evidence="1" id="KW-1133">Transmembrane helix</keyword>
<dbReference type="EMBL" id="JGZR01000016">
    <property type="protein sequence ID" value="KFI98916.1"/>
    <property type="molecule type" value="Genomic_DNA"/>
</dbReference>
<evidence type="ECO:0000313" key="2">
    <source>
        <dbReference type="EMBL" id="KFI98916.1"/>
    </source>
</evidence>
<comment type="caution">
    <text evidence="2">The sequence shown here is derived from an EMBL/GenBank/DDBJ whole genome shotgun (WGS) entry which is preliminary data.</text>
</comment>
<dbReference type="STRING" id="77635.BISU_2117"/>
<evidence type="ECO:0000313" key="3">
    <source>
        <dbReference type="Proteomes" id="UP000029055"/>
    </source>
</evidence>
<reference evidence="2 3" key="1">
    <citation type="submission" date="2014-03" db="EMBL/GenBank/DDBJ databases">
        <title>Genomics of Bifidobacteria.</title>
        <authorList>
            <person name="Ventura M."/>
            <person name="Milani C."/>
            <person name="Lugli G.A."/>
        </authorList>
    </citation>
    <scope>NUCLEOTIDE SEQUENCE [LARGE SCALE GENOMIC DNA]</scope>
    <source>
        <strain evidence="2 3">LMG 11597</strain>
    </source>
</reference>
<dbReference type="Proteomes" id="UP000029055">
    <property type="component" value="Unassembled WGS sequence"/>
</dbReference>
<evidence type="ECO:0000256" key="1">
    <source>
        <dbReference type="SAM" id="Phobius"/>
    </source>
</evidence>
<sequence length="73" mass="7839">MLLALVGAIVGEFIGAKTGLGARILLYNYQFNIAGSYAVIIVLAVMGLILTGLIAFAQSRVVFWTRHRSDGVK</sequence>
<feature type="transmembrane region" description="Helical" evidence="1">
    <location>
        <begin position="37"/>
        <end position="57"/>
    </location>
</feature>
<name>A0A087DTR6_9BIFI</name>
<dbReference type="eggNOG" id="COG0600">
    <property type="taxonomic scope" value="Bacteria"/>
</dbReference>
<organism evidence="2 3">
    <name type="scientific">Bifidobacterium subtile</name>
    <dbReference type="NCBI Taxonomy" id="77635"/>
    <lineage>
        <taxon>Bacteria</taxon>
        <taxon>Bacillati</taxon>
        <taxon>Actinomycetota</taxon>
        <taxon>Actinomycetes</taxon>
        <taxon>Bifidobacteriales</taxon>
        <taxon>Bifidobacteriaceae</taxon>
        <taxon>Bifidobacterium</taxon>
    </lineage>
</organism>
<dbReference type="AlphaFoldDB" id="A0A087DTR6"/>
<keyword evidence="1" id="KW-0812">Transmembrane</keyword>
<proteinExistence type="predicted"/>